<evidence type="ECO:0000313" key="1">
    <source>
        <dbReference type="EMBL" id="NUB03769.1"/>
    </source>
</evidence>
<dbReference type="EMBL" id="WHOS01000073">
    <property type="protein sequence ID" value="NUB03769.1"/>
    <property type="molecule type" value="Genomic_DNA"/>
</dbReference>
<organism evidence="1 2">
    <name type="scientific">Azospirillum melinis</name>
    <dbReference type="NCBI Taxonomy" id="328839"/>
    <lineage>
        <taxon>Bacteria</taxon>
        <taxon>Pseudomonadati</taxon>
        <taxon>Pseudomonadota</taxon>
        <taxon>Alphaproteobacteria</taxon>
        <taxon>Rhodospirillales</taxon>
        <taxon>Azospirillaceae</taxon>
        <taxon>Azospirillum</taxon>
    </lineage>
</organism>
<evidence type="ECO:0000313" key="2">
    <source>
        <dbReference type="Proteomes" id="UP000605086"/>
    </source>
</evidence>
<accession>A0ABX2KKX3</accession>
<gene>
    <name evidence="1" type="ORF">GBZ48_31635</name>
</gene>
<name>A0ABX2KKX3_9PROT</name>
<protein>
    <submittedName>
        <fullName evidence="1">Uncharacterized protein</fullName>
    </submittedName>
</protein>
<reference evidence="1 2" key="1">
    <citation type="submission" date="2019-10" db="EMBL/GenBank/DDBJ databases">
        <title>Genome sequence of Azospirillum melinis.</title>
        <authorList>
            <person name="Ambrosini A."/>
            <person name="Sant'Anna F.H."/>
            <person name="Cassan F.D."/>
            <person name="Souza E.M."/>
            <person name="Passaglia L.M.P."/>
        </authorList>
    </citation>
    <scope>NUCLEOTIDE SEQUENCE [LARGE SCALE GENOMIC DNA]</scope>
    <source>
        <strain evidence="1 2">TMCY0552</strain>
    </source>
</reference>
<sequence length="75" mass="7971">MVLAIIRDLGGWAFQREIVGAADARCNGDGPGRAAIAGTLRRLVNAGTIGATTVFRPIRYHYPPVGAVQLPLDQQ</sequence>
<keyword evidence="2" id="KW-1185">Reference proteome</keyword>
<comment type="caution">
    <text evidence="1">The sequence shown here is derived from an EMBL/GenBank/DDBJ whole genome shotgun (WGS) entry which is preliminary data.</text>
</comment>
<dbReference type="Proteomes" id="UP000605086">
    <property type="component" value="Unassembled WGS sequence"/>
</dbReference>
<dbReference type="RefSeq" id="WP_174474640.1">
    <property type="nucleotide sequence ID" value="NZ_JAGINN010000033.1"/>
</dbReference>
<proteinExistence type="predicted"/>